<protein>
    <recommendedName>
        <fullName evidence="4">O-antigen polymerase</fullName>
    </recommendedName>
</protein>
<evidence type="ECO:0008006" key="4">
    <source>
        <dbReference type="Google" id="ProtNLM"/>
    </source>
</evidence>
<evidence type="ECO:0000313" key="3">
    <source>
        <dbReference type="Proteomes" id="UP000250443"/>
    </source>
</evidence>
<feature type="transmembrane region" description="Helical" evidence="1">
    <location>
        <begin position="37"/>
        <end position="55"/>
    </location>
</feature>
<keyword evidence="1" id="KW-0812">Transmembrane</keyword>
<feature type="transmembrane region" description="Helical" evidence="1">
    <location>
        <begin position="96"/>
        <end position="117"/>
    </location>
</feature>
<feature type="transmembrane region" description="Helical" evidence="1">
    <location>
        <begin position="67"/>
        <end position="90"/>
    </location>
</feature>
<reference evidence="2 3" key="1">
    <citation type="submission" date="2018-06" db="EMBL/GenBank/DDBJ databases">
        <authorList>
            <consortium name="Pathogen Informatics"/>
            <person name="Doyle S."/>
        </authorList>
    </citation>
    <scope>NUCLEOTIDE SEQUENCE [LARGE SCALE GENOMIC DNA]</scope>
    <source>
        <strain evidence="2 3">NCTC11842</strain>
    </source>
</reference>
<feature type="transmembrane region" description="Helical" evidence="1">
    <location>
        <begin position="198"/>
        <end position="230"/>
    </location>
</feature>
<dbReference type="AlphaFoldDB" id="A0A2X2D6D0"/>
<feature type="transmembrane region" description="Helical" evidence="1">
    <location>
        <begin position="360"/>
        <end position="378"/>
    </location>
</feature>
<keyword evidence="1" id="KW-1133">Transmembrane helix</keyword>
<evidence type="ECO:0000256" key="1">
    <source>
        <dbReference type="SAM" id="Phobius"/>
    </source>
</evidence>
<feature type="transmembrane region" description="Helical" evidence="1">
    <location>
        <begin position="9"/>
        <end position="25"/>
    </location>
</feature>
<gene>
    <name evidence="2" type="ORF">NCTC11842_05727</name>
</gene>
<organism evidence="2 3">
    <name type="scientific">Pseudomonas luteola</name>
    <dbReference type="NCBI Taxonomy" id="47886"/>
    <lineage>
        <taxon>Bacteria</taxon>
        <taxon>Pseudomonadati</taxon>
        <taxon>Pseudomonadota</taxon>
        <taxon>Gammaproteobacteria</taxon>
        <taxon>Pseudomonadales</taxon>
        <taxon>Pseudomonadaceae</taxon>
        <taxon>Pseudomonas</taxon>
    </lineage>
</organism>
<dbReference type="Proteomes" id="UP000250443">
    <property type="component" value="Unassembled WGS sequence"/>
</dbReference>
<feature type="transmembrane region" description="Helical" evidence="1">
    <location>
        <begin position="317"/>
        <end position="348"/>
    </location>
</feature>
<sequence length="431" mass="48350">MITVSKRNVYYVCLFILLIFQFGVFEQGHTNPIGVKYVSELYLAICLGFTALLLTGTPPANKQDYNLGLSFCLFSAFVFCFLPALFSNLFYGQPLFYGLIEERRVLFCFSFFVIVYFAKRVTATQFEQLILLVGLISVGLSWLSYAGVLPDLREQVLDLSRPGRASPGAAAIIFSYCLSVYFMGHGRSPLNGAPKSKVLYGILAFVFLATIVFVMQTRQVIVICFLFTAMCLKSRMVMPMILGSIALFPILVNPHILDSLGLNLDFYMQSVESGPTDNVRENTIAAIMNHLHEYNWVPSGSLSLMWNDGFKRFFSNYFFLSDVGVIGTLFRFGFLTFAIIPIGLFIHYRVATKLNPNLDFTLAFFLANLAMWPLVGVFEYQAPTAFLLALQALKTHYQHTARATDEIAAVPYPYPARLESLSGARGMRGMT</sequence>
<feature type="transmembrane region" description="Helical" evidence="1">
    <location>
        <begin position="168"/>
        <end position="186"/>
    </location>
</feature>
<feature type="transmembrane region" description="Helical" evidence="1">
    <location>
        <begin position="129"/>
        <end position="148"/>
    </location>
</feature>
<keyword evidence="1" id="KW-0472">Membrane</keyword>
<evidence type="ECO:0000313" key="2">
    <source>
        <dbReference type="EMBL" id="SPZ16692.1"/>
    </source>
</evidence>
<accession>A0A2X2D6D0</accession>
<dbReference type="RefSeq" id="WP_010798702.1">
    <property type="nucleotide sequence ID" value="NZ_UAUF01000015.1"/>
</dbReference>
<feature type="transmembrane region" description="Helical" evidence="1">
    <location>
        <begin position="236"/>
        <end position="257"/>
    </location>
</feature>
<dbReference type="EMBL" id="UAUF01000015">
    <property type="protein sequence ID" value="SPZ16692.1"/>
    <property type="molecule type" value="Genomic_DNA"/>
</dbReference>
<name>A0A2X2D6D0_PSELU</name>
<proteinExistence type="predicted"/>